<organism evidence="2 3">
    <name type="scientific">Lophiotrema nucula</name>
    <dbReference type="NCBI Taxonomy" id="690887"/>
    <lineage>
        <taxon>Eukaryota</taxon>
        <taxon>Fungi</taxon>
        <taxon>Dikarya</taxon>
        <taxon>Ascomycota</taxon>
        <taxon>Pezizomycotina</taxon>
        <taxon>Dothideomycetes</taxon>
        <taxon>Pleosporomycetidae</taxon>
        <taxon>Pleosporales</taxon>
        <taxon>Lophiotremataceae</taxon>
        <taxon>Lophiotrema</taxon>
    </lineage>
</organism>
<proteinExistence type="predicted"/>
<dbReference type="InterPro" id="IPR052895">
    <property type="entry name" value="HetReg/Transcr_Mod"/>
</dbReference>
<dbReference type="OrthoDB" id="2157530at2759"/>
<dbReference type="EMBL" id="ML977310">
    <property type="protein sequence ID" value="KAF2122731.1"/>
    <property type="molecule type" value="Genomic_DNA"/>
</dbReference>
<accession>A0A6A5ZWS0</accession>
<protein>
    <recommendedName>
        <fullName evidence="1">Heterokaryon incompatibility domain-containing protein</fullName>
    </recommendedName>
</protein>
<name>A0A6A5ZWS0_9PLEO</name>
<feature type="domain" description="Heterokaryon incompatibility" evidence="1">
    <location>
        <begin position="42"/>
        <end position="205"/>
    </location>
</feature>
<sequence length="582" mass="66679">MDLEEEERALGRWPRRLLYIPTLKSYPCEEGHCYNGFKEPQYDAITYTWGRFRLQESDQSNVVAAPIEITGTKSPWSIPRIDPKHFTASEFVRAIRTPTESHEGTGDSRSVDFIWLDVACIDQRAAEPRSAAEIGRQALIFHGARRVYVWLARFPTVHLEKMLTTIERGADYEKSESVEQHAVTKQYASELLSDPWFSSLWTLQETFLRPGAFLLSKDAKLISHSGETRVARYELTERRPTCYTFAFMNLIFSRWAQHCERNASGHHWTACQEMLNLIEERGLRRLMTGTELGMYEAALRRQTLYPEDRVYGIQQIFGFRLGKSSVSAQPGVNFTLEDLEDELGEALMVSKPVLSQLHVFKEPIPESRRWRFHTCSRVATNVSLRIVDPRDYGSYRRSRCSFWVDHGPSGSKPVLFSGMTIGFMRLLDGWKEMAEGLYPPFQAGSLLESWFPIRRRREMFICLDETEEALEAPATVHPLHGEMAGEWLSARHPSDDIRVLLLGLWGPSISMGLEEPLPIENGTFGLILRSCSAGTWARMGICQWDTANPQWTPVDFPIEHRNFLDGTSSDWVEQQGVFGYMG</sequence>
<dbReference type="PANTHER" id="PTHR24148:SF64">
    <property type="entry name" value="HETEROKARYON INCOMPATIBILITY DOMAIN-CONTAINING PROTEIN"/>
    <property type="match status" value="1"/>
</dbReference>
<dbReference type="Pfam" id="PF06985">
    <property type="entry name" value="HET"/>
    <property type="match status" value="1"/>
</dbReference>
<evidence type="ECO:0000313" key="3">
    <source>
        <dbReference type="Proteomes" id="UP000799770"/>
    </source>
</evidence>
<dbReference type="PANTHER" id="PTHR24148">
    <property type="entry name" value="ANKYRIN REPEAT DOMAIN-CONTAINING PROTEIN 39 HOMOLOG-RELATED"/>
    <property type="match status" value="1"/>
</dbReference>
<dbReference type="InterPro" id="IPR010730">
    <property type="entry name" value="HET"/>
</dbReference>
<evidence type="ECO:0000313" key="2">
    <source>
        <dbReference type="EMBL" id="KAF2122731.1"/>
    </source>
</evidence>
<dbReference type="Proteomes" id="UP000799770">
    <property type="component" value="Unassembled WGS sequence"/>
</dbReference>
<evidence type="ECO:0000259" key="1">
    <source>
        <dbReference type="Pfam" id="PF06985"/>
    </source>
</evidence>
<feature type="non-terminal residue" evidence="2">
    <location>
        <position position="1"/>
    </location>
</feature>
<reference evidence="2" key="1">
    <citation type="journal article" date="2020" name="Stud. Mycol.">
        <title>101 Dothideomycetes genomes: a test case for predicting lifestyles and emergence of pathogens.</title>
        <authorList>
            <person name="Haridas S."/>
            <person name="Albert R."/>
            <person name="Binder M."/>
            <person name="Bloem J."/>
            <person name="Labutti K."/>
            <person name="Salamov A."/>
            <person name="Andreopoulos B."/>
            <person name="Baker S."/>
            <person name="Barry K."/>
            <person name="Bills G."/>
            <person name="Bluhm B."/>
            <person name="Cannon C."/>
            <person name="Castanera R."/>
            <person name="Culley D."/>
            <person name="Daum C."/>
            <person name="Ezra D."/>
            <person name="Gonzalez J."/>
            <person name="Henrissat B."/>
            <person name="Kuo A."/>
            <person name="Liang C."/>
            <person name="Lipzen A."/>
            <person name="Lutzoni F."/>
            <person name="Magnuson J."/>
            <person name="Mondo S."/>
            <person name="Nolan M."/>
            <person name="Ohm R."/>
            <person name="Pangilinan J."/>
            <person name="Park H.-J."/>
            <person name="Ramirez L."/>
            <person name="Alfaro M."/>
            <person name="Sun H."/>
            <person name="Tritt A."/>
            <person name="Yoshinaga Y."/>
            <person name="Zwiers L.-H."/>
            <person name="Turgeon B."/>
            <person name="Goodwin S."/>
            <person name="Spatafora J."/>
            <person name="Crous P."/>
            <person name="Grigoriev I."/>
        </authorList>
    </citation>
    <scope>NUCLEOTIDE SEQUENCE</scope>
    <source>
        <strain evidence="2">CBS 627.86</strain>
    </source>
</reference>
<gene>
    <name evidence="2" type="ORF">BDV96DRAFT_561283</name>
</gene>
<keyword evidence="3" id="KW-1185">Reference proteome</keyword>
<dbReference type="AlphaFoldDB" id="A0A6A5ZWS0"/>